<comment type="caution">
    <text evidence="1">The sequence shown here is derived from an EMBL/GenBank/DDBJ whole genome shotgun (WGS) entry which is preliminary data.</text>
</comment>
<dbReference type="AlphaFoldDB" id="A0A445DUT9"/>
<dbReference type="PANTHER" id="PTHR47718">
    <property type="entry name" value="OS01G0519700 PROTEIN"/>
    <property type="match status" value="1"/>
</dbReference>
<organism evidence="1 2">
    <name type="scientific">Arachis hypogaea</name>
    <name type="common">Peanut</name>
    <dbReference type="NCBI Taxonomy" id="3818"/>
    <lineage>
        <taxon>Eukaryota</taxon>
        <taxon>Viridiplantae</taxon>
        <taxon>Streptophyta</taxon>
        <taxon>Embryophyta</taxon>
        <taxon>Tracheophyta</taxon>
        <taxon>Spermatophyta</taxon>
        <taxon>Magnoliopsida</taxon>
        <taxon>eudicotyledons</taxon>
        <taxon>Gunneridae</taxon>
        <taxon>Pentapetalae</taxon>
        <taxon>rosids</taxon>
        <taxon>fabids</taxon>
        <taxon>Fabales</taxon>
        <taxon>Fabaceae</taxon>
        <taxon>Papilionoideae</taxon>
        <taxon>50 kb inversion clade</taxon>
        <taxon>dalbergioids sensu lato</taxon>
        <taxon>Dalbergieae</taxon>
        <taxon>Pterocarpus clade</taxon>
        <taxon>Arachis</taxon>
    </lineage>
</organism>
<proteinExistence type="predicted"/>
<dbReference type="EMBL" id="SDMP01000003">
    <property type="protein sequence ID" value="RYR66962.1"/>
    <property type="molecule type" value="Genomic_DNA"/>
</dbReference>
<dbReference type="Proteomes" id="UP000289738">
    <property type="component" value="Chromosome A03"/>
</dbReference>
<keyword evidence="2" id="KW-1185">Reference proteome</keyword>
<protein>
    <submittedName>
        <fullName evidence="1">Uncharacterized protein</fullName>
    </submittedName>
</protein>
<evidence type="ECO:0000313" key="2">
    <source>
        <dbReference type="Proteomes" id="UP000289738"/>
    </source>
</evidence>
<accession>A0A445DUT9</accession>
<name>A0A445DUT9_ARAHY</name>
<gene>
    <name evidence="1" type="ORF">Ahy_A03g013168</name>
</gene>
<sequence>MASSTHSNSIPSCTNIVFRLSGLKVYFLEEQNSMYGLRRVDSQSSPYSLGWLNGLAKQKQLEPIKCKTAGPVVQIACSVMVSWSKKVGDPYVRECSRRNYSSHSEADVEDKEENELEFGIELEDVGSGHADIVGPYDEWWSKYEAIKAEQVLRMEFSSSEEARKFYNDYSRVKGFVTRQWKKIKNIYGKIVWYTIVCNREGFRHKKWLEKSDHGDPAMRITIQKVFPEAHHRLCAWHFLRNATANISQPWFTQLFRQCMLADIDIHEFEKQWEAMLEECGVREVEWISDLYTKKYSWASAYIRGPFYAGLRTTSRCESLHGKLGRLNLCVIPDSLVLKRWSKTAKSEANHWSIVNEAIDKGILYKRTVAAFIHLCTWLAKFSCFDEHDYKVYAERIVKDTSMLESKYGVARESSGASYVGGEFHRINVPVHVRTKETGHVNMSLTMTGKKRRKCSNYGHLGHRRTRCTSAPVSSAMDNRNDLGFVILIYLGNLFQDGADTTSHVKLSMIKDGLSKSFVTLDDP</sequence>
<reference evidence="1 2" key="1">
    <citation type="submission" date="2019-01" db="EMBL/GenBank/DDBJ databases">
        <title>Sequencing of cultivated peanut Arachis hypogaea provides insights into genome evolution and oil improvement.</title>
        <authorList>
            <person name="Chen X."/>
        </authorList>
    </citation>
    <scope>NUCLEOTIDE SEQUENCE [LARGE SCALE GENOMIC DNA]</scope>
    <source>
        <strain evidence="2">cv. Fuhuasheng</strain>
        <tissue evidence="1">Leaves</tissue>
    </source>
</reference>
<evidence type="ECO:0000313" key="1">
    <source>
        <dbReference type="EMBL" id="RYR66962.1"/>
    </source>
</evidence>